<reference evidence="3 4" key="1">
    <citation type="submission" date="2016-10" db="EMBL/GenBank/DDBJ databases">
        <authorList>
            <person name="de Groot N.N."/>
        </authorList>
    </citation>
    <scope>NUCLEOTIDE SEQUENCE [LARGE SCALE GENOMIC DNA]</scope>
    <source>
        <strain evidence="3 4">CGMCC 1.3801</strain>
    </source>
</reference>
<dbReference type="AlphaFoldDB" id="A0A1G4VHX4"/>
<feature type="chain" id="PRO_5010212341" evidence="1">
    <location>
        <begin position="26"/>
        <end position="169"/>
    </location>
</feature>
<dbReference type="InterPro" id="IPR035940">
    <property type="entry name" value="CAP_sf"/>
</dbReference>
<feature type="domain" description="SCP" evidence="2">
    <location>
        <begin position="55"/>
        <end position="163"/>
    </location>
</feature>
<dbReference type="RefSeq" id="WP_035654583.1">
    <property type="nucleotide sequence ID" value="NZ_CBCSBQ010000007.1"/>
</dbReference>
<dbReference type="eggNOG" id="COG2340">
    <property type="taxonomic scope" value="Bacteria"/>
</dbReference>
<dbReference type="PANTHER" id="PTHR31157">
    <property type="entry name" value="SCP DOMAIN-CONTAINING PROTEIN"/>
    <property type="match status" value="1"/>
</dbReference>
<dbReference type="Pfam" id="PF00188">
    <property type="entry name" value="CAP"/>
    <property type="match status" value="1"/>
</dbReference>
<keyword evidence="1" id="KW-0732">Signal</keyword>
<dbReference type="CDD" id="cd05379">
    <property type="entry name" value="CAP_bacterial"/>
    <property type="match status" value="1"/>
</dbReference>
<dbReference type="PANTHER" id="PTHR31157:SF1">
    <property type="entry name" value="SCP DOMAIN-CONTAINING PROTEIN"/>
    <property type="match status" value="1"/>
</dbReference>
<protein>
    <submittedName>
        <fullName evidence="3">Uncharacterized conserved protein YkwD, contains CAP (CSP/antigen 5/PR1) domain</fullName>
    </submittedName>
</protein>
<proteinExistence type="predicted"/>
<sequence length="169" mass="18804">MRVTIFRPISIIVLLITLASCSTESTDETTQDDASASYTVNNNYTYSQIELDIADLVNQYRVSKGLNSLEKINHISNVSEGHDDYMISINTLTHALFAQREENLRTTLGAVAVGENIACNFSTAQSVVTAWINSPAHKANMEGNYTHFGIAVRTNPEGKMYFTNMFVRK</sequence>
<dbReference type="InterPro" id="IPR014044">
    <property type="entry name" value="CAP_dom"/>
</dbReference>
<evidence type="ECO:0000256" key="1">
    <source>
        <dbReference type="SAM" id="SignalP"/>
    </source>
</evidence>
<gene>
    <name evidence="3" type="ORF">SAMN02927925_01103</name>
</gene>
<organism evidence="3 4">
    <name type="scientific">Flavobacterium saliperosum</name>
    <dbReference type="NCBI Taxonomy" id="329186"/>
    <lineage>
        <taxon>Bacteria</taxon>
        <taxon>Pseudomonadati</taxon>
        <taxon>Bacteroidota</taxon>
        <taxon>Flavobacteriia</taxon>
        <taxon>Flavobacteriales</taxon>
        <taxon>Flavobacteriaceae</taxon>
        <taxon>Flavobacterium</taxon>
    </lineage>
</organism>
<accession>A0A1G4VHX4</accession>
<evidence type="ECO:0000259" key="2">
    <source>
        <dbReference type="Pfam" id="PF00188"/>
    </source>
</evidence>
<evidence type="ECO:0000313" key="4">
    <source>
        <dbReference type="Proteomes" id="UP000182124"/>
    </source>
</evidence>
<name>A0A1G4VHX4_9FLAO</name>
<dbReference type="Proteomes" id="UP000182124">
    <property type="component" value="Unassembled WGS sequence"/>
</dbReference>
<dbReference type="PROSITE" id="PS51257">
    <property type="entry name" value="PROKAR_LIPOPROTEIN"/>
    <property type="match status" value="1"/>
</dbReference>
<dbReference type="STRING" id="329186.SAMN02927925_01103"/>
<feature type="signal peptide" evidence="1">
    <location>
        <begin position="1"/>
        <end position="25"/>
    </location>
</feature>
<dbReference type="Gene3D" id="3.40.33.10">
    <property type="entry name" value="CAP"/>
    <property type="match status" value="1"/>
</dbReference>
<evidence type="ECO:0000313" key="3">
    <source>
        <dbReference type="EMBL" id="SCX07058.1"/>
    </source>
</evidence>
<dbReference type="SUPFAM" id="SSF55797">
    <property type="entry name" value="PR-1-like"/>
    <property type="match status" value="1"/>
</dbReference>
<dbReference type="EMBL" id="FMTY01000002">
    <property type="protein sequence ID" value="SCX07058.1"/>
    <property type="molecule type" value="Genomic_DNA"/>
</dbReference>